<feature type="compositionally biased region" description="Basic and acidic residues" evidence="1">
    <location>
        <begin position="54"/>
        <end position="67"/>
    </location>
</feature>
<evidence type="ECO:0000256" key="1">
    <source>
        <dbReference type="SAM" id="MobiDB-lite"/>
    </source>
</evidence>
<evidence type="ECO:0000313" key="3">
    <source>
        <dbReference type="EMBL" id="KPV78563.1"/>
    </source>
</evidence>
<dbReference type="PANTHER" id="PTHR11559">
    <property type="entry name" value="CARBOXYLESTERASE"/>
    <property type="match status" value="1"/>
</dbReference>
<dbReference type="Proteomes" id="UP000053890">
    <property type="component" value="Unassembled WGS sequence"/>
</dbReference>
<dbReference type="AlphaFoldDB" id="A0A194SCV2"/>
<dbReference type="OMA" id="SARYNPW"/>
<gene>
    <name evidence="3" type="ORF">RHOBADRAFT_51017</name>
</gene>
<keyword evidence="4" id="KW-1185">Reference proteome</keyword>
<dbReference type="Pfam" id="PF00135">
    <property type="entry name" value="COesterase"/>
    <property type="match status" value="1"/>
</dbReference>
<dbReference type="EMBL" id="KQ474073">
    <property type="protein sequence ID" value="KPV78563.1"/>
    <property type="molecule type" value="Genomic_DNA"/>
</dbReference>
<dbReference type="SUPFAM" id="SSF53474">
    <property type="entry name" value="alpha/beta-Hydrolases"/>
    <property type="match status" value="1"/>
</dbReference>
<accession>A0A194SCV2</accession>
<reference evidence="3 4" key="1">
    <citation type="journal article" date="2015" name="Front. Microbiol.">
        <title>Genome sequence of the plant growth promoting endophytic yeast Rhodotorula graminis WP1.</title>
        <authorList>
            <person name="Firrincieli A."/>
            <person name="Otillar R."/>
            <person name="Salamov A."/>
            <person name="Schmutz J."/>
            <person name="Khan Z."/>
            <person name="Redman R.S."/>
            <person name="Fleck N.D."/>
            <person name="Lindquist E."/>
            <person name="Grigoriev I.V."/>
            <person name="Doty S.L."/>
        </authorList>
    </citation>
    <scope>NUCLEOTIDE SEQUENCE [LARGE SCALE GENOMIC DNA]</scope>
    <source>
        <strain evidence="3 4">WP1</strain>
    </source>
</reference>
<dbReference type="InterPro" id="IPR002018">
    <property type="entry name" value="CarbesteraseB"/>
</dbReference>
<name>A0A194SCV2_RHOGW</name>
<dbReference type="RefSeq" id="XP_018274612.1">
    <property type="nucleotide sequence ID" value="XM_018415610.1"/>
</dbReference>
<proteinExistence type="predicted"/>
<sequence>MLPSFLRRPRPPHHSRPQHSSLHILAPEDDGDDANGDTRNGRRDEATIPLTSFDPDHDHDHDHDDSPHLAPSSSSYPARRSTKPASAAAKIVNRFPTRRILAVLVVAVALYKLHRHLDYSELHSHLDDYSARYNPWHPQRPPVAYVDVDPRVRIAGRTYRAHQEHADDQYWAWKALPYAQAPVGDLRFRTSRPLEPVTAQADDDREILMDRWDPGCVRPRPRDDRKDGPHDEFDGHEDCLKINVFAPQQRPNNTLLPVMFWIHGGGFVGGTSAEDKYDPRDLMKRGLDLDEPLVFVSINYRLGAFGFTSSPPEPAPAPTPPHIPTRAPSELDLNVGLKDQLLALKWVQSNIEQFGGDKTKVTMVGHSAGAMSVGLHQLYSSGMGLFRAAFMLSGAPTSFPVPWPHDASARTLHPLPGPAECPSPVQRDRGPPQNDALVACLRELSTADMYQAARGLTDDSPVNAWFPYYPVLEGEWGTGEGGGDGARGSGGWLNIRPSERILRGDFDKVPVIMGAVVDEGTRFVDDGIKDGEEEFLAVVRDIFSFTYGAVEQLLEPILAFYPPEPATGSPFNTGSTTFGLAPGYKRLAAFVGDILFQAPRRHFLRETPKDFGEDSWNYVYREAREGASPRLGVQHGADLTAWFGHPDAADDELVHLSWQMTGYLVNFVTNLNPNGPGLPYWPQYGMDRVTLQLARGNTTHVHDDDRLEAMRFLNVNNPMFGR</sequence>
<dbReference type="InterPro" id="IPR050309">
    <property type="entry name" value="Type-B_Carboxylest/Lipase"/>
</dbReference>
<feature type="domain" description="Carboxylesterase type B" evidence="2">
    <location>
        <begin position="154"/>
        <end position="697"/>
    </location>
</feature>
<dbReference type="InterPro" id="IPR029058">
    <property type="entry name" value="AB_hydrolase_fold"/>
</dbReference>
<evidence type="ECO:0000313" key="4">
    <source>
        <dbReference type="Proteomes" id="UP000053890"/>
    </source>
</evidence>
<dbReference type="Gene3D" id="3.40.50.1820">
    <property type="entry name" value="alpha/beta hydrolase"/>
    <property type="match status" value="1"/>
</dbReference>
<feature type="region of interest" description="Disordered" evidence="1">
    <location>
        <begin position="1"/>
        <end position="84"/>
    </location>
</feature>
<dbReference type="STRING" id="578459.A0A194SCV2"/>
<dbReference type="OrthoDB" id="408631at2759"/>
<feature type="compositionally biased region" description="Low complexity" evidence="1">
    <location>
        <begin position="68"/>
        <end position="79"/>
    </location>
</feature>
<organism evidence="3 4">
    <name type="scientific">Rhodotorula graminis (strain WP1)</name>
    <dbReference type="NCBI Taxonomy" id="578459"/>
    <lineage>
        <taxon>Eukaryota</taxon>
        <taxon>Fungi</taxon>
        <taxon>Dikarya</taxon>
        <taxon>Basidiomycota</taxon>
        <taxon>Pucciniomycotina</taxon>
        <taxon>Microbotryomycetes</taxon>
        <taxon>Sporidiobolales</taxon>
        <taxon>Sporidiobolaceae</taxon>
        <taxon>Rhodotorula</taxon>
    </lineage>
</organism>
<dbReference type="GeneID" id="28976058"/>
<feature type="compositionally biased region" description="Basic residues" evidence="1">
    <location>
        <begin position="7"/>
        <end position="17"/>
    </location>
</feature>
<evidence type="ECO:0000259" key="2">
    <source>
        <dbReference type="Pfam" id="PF00135"/>
    </source>
</evidence>
<protein>
    <recommendedName>
        <fullName evidence="2">Carboxylesterase type B domain-containing protein</fullName>
    </recommendedName>
</protein>